<evidence type="ECO:0000256" key="1">
    <source>
        <dbReference type="ARBA" id="ARBA00001971"/>
    </source>
</evidence>
<dbReference type="SUPFAM" id="SSF48264">
    <property type="entry name" value="Cytochrome P450"/>
    <property type="match status" value="1"/>
</dbReference>
<comment type="pathway">
    <text evidence="2">Mycotoxin biosynthesis.</text>
</comment>
<dbReference type="InterPro" id="IPR001128">
    <property type="entry name" value="Cyt_P450"/>
</dbReference>
<dbReference type="Gene3D" id="1.10.630.10">
    <property type="entry name" value="Cytochrome P450"/>
    <property type="match status" value="1"/>
</dbReference>
<evidence type="ECO:0000256" key="3">
    <source>
        <dbReference type="ARBA" id="ARBA00010617"/>
    </source>
</evidence>
<dbReference type="PRINTS" id="PR00385">
    <property type="entry name" value="P450"/>
</dbReference>
<dbReference type="Pfam" id="PF00067">
    <property type="entry name" value="p450"/>
    <property type="match status" value="2"/>
</dbReference>
<keyword evidence="6 7" id="KW-0408">Iron</keyword>
<dbReference type="Proteomes" id="UP000028045">
    <property type="component" value="Unassembled WGS sequence"/>
</dbReference>
<evidence type="ECO:0000313" key="10">
    <source>
        <dbReference type="Proteomes" id="UP000028045"/>
    </source>
</evidence>
<name>A0A084BAY3_STACB</name>
<sequence length="572" mass="64058">MESSMEFPLATTLIITAAATLVYLGYLSALPKPIPGIPYDESAAKHVFGSLPGMISHIKEHGVVMPWLTQHNSKHQAPLVQFFGGPFAKPTLVLCDFQESQDVLLRRTKDFDRAGRTLEAMAGVIPNHHIAMRSDDGRFKGNKELVRDLMSPSFLHEVSAVQIYSKSLALIDLWSVKAKATSGRPFEARQDIFDAAMDMVNAAAFAFEDDLSITKQNLNYIISAEKPPTIVNADLGALDFSRPPLVSEVAVLQAVAKFLGEQTVSPAPKYIRWYKMITDAKLRRNLVSKDEVIKSRIQKSLKRLEAGDKTQFSATDYLIQREYSVARKENRSPDFYSRRNIDELFGYIIGGHETTSAAISWTIKLLSDHPRVQEELRESLRTSFAAAVSESRLPTATEIAKSQIPYLDAVIEESLRVGRPTPMVARESMVDTVLLGHRIPKGVTLLLSNAGPGFISKPLQIPDSMRSESSKTKQRVGEWDLEGMHLFKPERWLKEEDGVQTFDSQAGPFLAFSLGHRGCFGRRLAYLEMRLVLTLLLWNFRFDKLEGKLASYDTEEGVTAMPKFCYVRLQAV</sequence>
<evidence type="ECO:0000256" key="2">
    <source>
        <dbReference type="ARBA" id="ARBA00004685"/>
    </source>
</evidence>
<dbReference type="InterPro" id="IPR017972">
    <property type="entry name" value="Cyt_P450_CS"/>
</dbReference>
<dbReference type="InterPro" id="IPR036396">
    <property type="entry name" value="Cyt_P450_sf"/>
</dbReference>
<dbReference type="GO" id="GO:0004497">
    <property type="term" value="F:monooxygenase activity"/>
    <property type="evidence" value="ECO:0007669"/>
    <property type="project" value="UniProtKB-KW"/>
</dbReference>
<evidence type="ECO:0000256" key="7">
    <source>
        <dbReference type="PIRSR" id="PIRSR602401-1"/>
    </source>
</evidence>
<comment type="similarity">
    <text evidence="3 8">Belongs to the cytochrome P450 family.</text>
</comment>
<keyword evidence="5 7" id="KW-0479">Metal-binding</keyword>
<dbReference type="PROSITE" id="PS00086">
    <property type="entry name" value="CYTOCHROME_P450"/>
    <property type="match status" value="1"/>
</dbReference>
<dbReference type="GO" id="GO:0005506">
    <property type="term" value="F:iron ion binding"/>
    <property type="evidence" value="ECO:0007669"/>
    <property type="project" value="InterPro"/>
</dbReference>
<dbReference type="GO" id="GO:0016705">
    <property type="term" value="F:oxidoreductase activity, acting on paired donors, with incorporation or reduction of molecular oxygen"/>
    <property type="evidence" value="ECO:0007669"/>
    <property type="project" value="InterPro"/>
</dbReference>
<gene>
    <name evidence="9" type="ORF">S7711_05462</name>
</gene>
<dbReference type="HOGENOM" id="CLU_025001_1_0_1"/>
<evidence type="ECO:0000256" key="8">
    <source>
        <dbReference type="RuleBase" id="RU000461"/>
    </source>
</evidence>
<organism evidence="9 10">
    <name type="scientific">Stachybotrys chartarum (strain CBS 109288 / IBT 7711)</name>
    <name type="common">Toxic black mold</name>
    <name type="synonym">Stilbospora chartarum</name>
    <dbReference type="NCBI Taxonomy" id="1280523"/>
    <lineage>
        <taxon>Eukaryota</taxon>
        <taxon>Fungi</taxon>
        <taxon>Dikarya</taxon>
        <taxon>Ascomycota</taxon>
        <taxon>Pezizomycotina</taxon>
        <taxon>Sordariomycetes</taxon>
        <taxon>Hypocreomycetidae</taxon>
        <taxon>Hypocreales</taxon>
        <taxon>Stachybotryaceae</taxon>
        <taxon>Stachybotrys</taxon>
    </lineage>
</organism>
<keyword evidence="4 7" id="KW-0349">Heme</keyword>
<dbReference type="PANTHER" id="PTHR24305">
    <property type="entry name" value="CYTOCHROME P450"/>
    <property type="match status" value="1"/>
</dbReference>
<dbReference type="GO" id="GO:0020037">
    <property type="term" value="F:heme binding"/>
    <property type="evidence" value="ECO:0007669"/>
    <property type="project" value="InterPro"/>
</dbReference>
<proteinExistence type="inferred from homology"/>
<dbReference type="InterPro" id="IPR002401">
    <property type="entry name" value="Cyt_P450_E_grp-I"/>
</dbReference>
<reference evidence="9 10" key="1">
    <citation type="journal article" date="2014" name="BMC Genomics">
        <title>Comparative genome sequencing reveals chemotype-specific gene clusters in the toxigenic black mold Stachybotrys.</title>
        <authorList>
            <person name="Semeiks J."/>
            <person name="Borek D."/>
            <person name="Otwinowski Z."/>
            <person name="Grishin N.V."/>
        </authorList>
    </citation>
    <scope>NUCLEOTIDE SEQUENCE [LARGE SCALE GENOMIC DNA]</scope>
    <source>
        <strain evidence="10">CBS 109288 / IBT 7711</strain>
    </source>
</reference>
<keyword evidence="8" id="KW-0503">Monooxygenase</keyword>
<evidence type="ECO:0000256" key="4">
    <source>
        <dbReference type="ARBA" id="ARBA00022617"/>
    </source>
</evidence>
<comment type="cofactor">
    <cofactor evidence="1 7">
        <name>heme</name>
        <dbReference type="ChEBI" id="CHEBI:30413"/>
    </cofactor>
</comment>
<dbReference type="PANTHER" id="PTHR24305:SF232">
    <property type="entry name" value="P450, PUTATIVE (EUROFUNG)-RELATED"/>
    <property type="match status" value="1"/>
</dbReference>
<dbReference type="OrthoDB" id="1470350at2759"/>
<protein>
    <submittedName>
        <fullName evidence="9">Uncharacterized protein</fullName>
    </submittedName>
</protein>
<evidence type="ECO:0000256" key="5">
    <source>
        <dbReference type="ARBA" id="ARBA00022723"/>
    </source>
</evidence>
<dbReference type="PRINTS" id="PR00463">
    <property type="entry name" value="EP450I"/>
</dbReference>
<dbReference type="InterPro" id="IPR050121">
    <property type="entry name" value="Cytochrome_P450_monoxygenase"/>
</dbReference>
<evidence type="ECO:0000256" key="6">
    <source>
        <dbReference type="ARBA" id="ARBA00023004"/>
    </source>
</evidence>
<evidence type="ECO:0000313" key="9">
    <source>
        <dbReference type="EMBL" id="KEY74712.1"/>
    </source>
</evidence>
<dbReference type="AlphaFoldDB" id="A0A084BAY3"/>
<accession>A0A084BAY3</accession>
<dbReference type="EMBL" id="KL647495">
    <property type="protein sequence ID" value="KEY74712.1"/>
    <property type="molecule type" value="Genomic_DNA"/>
</dbReference>
<feature type="binding site" description="axial binding residue" evidence="7">
    <location>
        <position position="519"/>
    </location>
    <ligand>
        <name>heme</name>
        <dbReference type="ChEBI" id="CHEBI:30413"/>
    </ligand>
    <ligandPart>
        <name>Fe</name>
        <dbReference type="ChEBI" id="CHEBI:18248"/>
    </ligandPart>
</feature>
<keyword evidence="8" id="KW-0560">Oxidoreductase</keyword>
<keyword evidence="10" id="KW-1185">Reference proteome</keyword>